<dbReference type="SUPFAM" id="SSF52009">
    <property type="entry name" value="Phosphohistidine domain"/>
    <property type="match status" value="1"/>
</dbReference>
<dbReference type="FunFam" id="3.30.470.20:FF:000017">
    <property type="entry name" value="Phosphoenolpyruvate synthase"/>
    <property type="match status" value="1"/>
</dbReference>
<dbReference type="Proteomes" id="UP000050469">
    <property type="component" value="Unassembled WGS sequence"/>
</dbReference>
<dbReference type="GO" id="GO:0005524">
    <property type="term" value="F:ATP binding"/>
    <property type="evidence" value="ECO:0007669"/>
    <property type="project" value="UniProtKB-KW"/>
</dbReference>
<proteinExistence type="inferred from homology"/>
<comment type="caution">
    <text evidence="19">The sequence shown here is derived from an EMBL/GenBank/DDBJ whole genome shotgun (WGS) entry which is preliminary data.</text>
</comment>
<dbReference type="NCBIfam" id="NF005057">
    <property type="entry name" value="PRK06464.1"/>
    <property type="match status" value="1"/>
</dbReference>
<dbReference type="Pfam" id="PF00391">
    <property type="entry name" value="PEP-utilizers"/>
    <property type="match status" value="1"/>
</dbReference>
<comment type="cofactor">
    <cofactor evidence="1 15">
        <name>Mg(2+)</name>
        <dbReference type="ChEBI" id="CHEBI:18420"/>
    </cofactor>
</comment>
<evidence type="ECO:0000259" key="17">
    <source>
        <dbReference type="Pfam" id="PF01326"/>
    </source>
</evidence>
<dbReference type="Gene3D" id="3.50.30.10">
    <property type="entry name" value="Phosphohistidine domain"/>
    <property type="match status" value="1"/>
</dbReference>
<comment type="catalytic activity">
    <reaction evidence="14 15">
        <text>pyruvate + ATP + H2O = phosphoenolpyruvate + AMP + phosphate + 2 H(+)</text>
        <dbReference type="Rhea" id="RHEA:11364"/>
        <dbReference type="ChEBI" id="CHEBI:15361"/>
        <dbReference type="ChEBI" id="CHEBI:15377"/>
        <dbReference type="ChEBI" id="CHEBI:15378"/>
        <dbReference type="ChEBI" id="CHEBI:30616"/>
        <dbReference type="ChEBI" id="CHEBI:43474"/>
        <dbReference type="ChEBI" id="CHEBI:58702"/>
        <dbReference type="ChEBI" id="CHEBI:456215"/>
        <dbReference type="EC" id="2.7.9.2"/>
    </reaction>
</comment>
<evidence type="ECO:0000256" key="8">
    <source>
        <dbReference type="ARBA" id="ARBA00022723"/>
    </source>
</evidence>
<dbReference type="NCBIfam" id="TIGR01418">
    <property type="entry name" value="PEP_synth"/>
    <property type="match status" value="1"/>
</dbReference>
<sequence length="831" mass="90482">MKARFQGMGLRPARHARGHITVARVNELFPTTNTVSGEITLVEYVVSLDKLGVHDVEHVGGKNSSLGEMISNLAGAGVSVPGGFATTAQAYRDFLELSGLNDQIHAALDALDVDDVNALARTGAQIRQWIMEAEFPETLNAQIRTAFAELSAGNPNLAVAVRSSATAEDLPDASFAGQQETFLNIRGVENVIRAAKEVFASLFNDRAISYRVHQGFDHKLVALSAGVQRMVRSETGTAGVMFTLDTESGFRDVVFITGAYGLGETVVQGAVNPDEFYVHKDTLAAGRPAILRRNLGSKAIKMIYGEEAKAGRSVKVIDVEPADRARFCLTDAEVSELAKQAMIIEKHYKCPMDIEWAKDGDDGKLYIVQARPETVKSRASANVMERYLLKETGKVLVEGRAIGQRIGAGKVRIIKDVSEMDKVQPGDVLVSDMTDPDWEPVMKRASAIVTNRGGRTCHAAIIARELGIPAVVGCGNATQTLQDGQGVTVSCAEGDTGYIFEGELGFDIKTNSVDAMPELPFKIMMNVGNPDRAFDFAQLPNAGVGLARLEFIINRMIGVHPKALLNYSLLPPEIKESVDKRIAGYHDPVGFYVDKLVEGISTLAAAFTPKKVIVRLSDFKSNEYANLIGGKLYEPEEENPMLGFRGASRYISENFRDCFELECRALKRVREEMGLTNVEIMVPFVRTLGEASQVIDLLAANGLKRGENGLRIIMMCELPSNAILAEEFLEYFDGFSIGSNDLTQLTLGLDRDSGVIAHLFDERNPAVKKLLSNAIQACNKAGKYIGICGQGPSDHPDLARWLMDQGIESVSLNPDSVLETWFFLAEAQAPV</sequence>
<keyword evidence="19" id="KW-0670">Pyruvate</keyword>
<evidence type="ECO:0000256" key="5">
    <source>
        <dbReference type="ARBA" id="ARBA00011996"/>
    </source>
</evidence>
<dbReference type="InterPro" id="IPR000121">
    <property type="entry name" value="PEP_util_C"/>
</dbReference>
<organism evidence="19 20">
    <name type="scientific">Pseudomonas amygdali pv. photiniae</name>
    <dbReference type="NCBI Taxonomy" id="251724"/>
    <lineage>
        <taxon>Bacteria</taxon>
        <taxon>Pseudomonadati</taxon>
        <taxon>Pseudomonadota</taxon>
        <taxon>Gammaproteobacteria</taxon>
        <taxon>Pseudomonadales</taxon>
        <taxon>Pseudomonadaceae</taxon>
        <taxon>Pseudomonas</taxon>
        <taxon>Pseudomonas amygdali</taxon>
    </lineage>
</organism>
<reference evidence="19 20" key="1">
    <citation type="submission" date="2015-09" db="EMBL/GenBank/DDBJ databases">
        <title>Genome announcement of multiple Pseudomonas syringae strains.</title>
        <authorList>
            <person name="Thakur S."/>
            <person name="Wang P.W."/>
            <person name="Gong Y."/>
            <person name="Weir B.S."/>
            <person name="Guttman D.S."/>
        </authorList>
    </citation>
    <scope>NUCLEOTIDE SEQUENCE [LARGE SCALE GENOMIC DNA]</scope>
    <source>
        <strain evidence="19 20">ICMP7840</strain>
    </source>
</reference>
<dbReference type="FunFam" id="3.30.1490.20:FF:000010">
    <property type="entry name" value="Phosphoenolpyruvate synthase"/>
    <property type="match status" value="1"/>
</dbReference>
<dbReference type="PATRIC" id="fig|251724.3.peg.95"/>
<dbReference type="PANTHER" id="PTHR43030">
    <property type="entry name" value="PHOSPHOENOLPYRUVATE SYNTHASE"/>
    <property type="match status" value="1"/>
</dbReference>
<keyword evidence="7 15" id="KW-0808">Transferase</keyword>
<dbReference type="InterPro" id="IPR013815">
    <property type="entry name" value="ATP_grasp_subdomain_1"/>
</dbReference>
<evidence type="ECO:0000256" key="9">
    <source>
        <dbReference type="ARBA" id="ARBA00022741"/>
    </source>
</evidence>
<feature type="domain" description="PEP-utilising enzyme mobile" evidence="16">
    <location>
        <begin position="424"/>
        <end position="494"/>
    </location>
</feature>
<evidence type="ECO:0000259" key="18">
    <source>
        <dbReference type="Pfam" id="PF02896"/>
    </source>
</evidence>
<feature type="domain" description="Pyruvate phosphate dikinase AMP/ATP-binding" evidence="17">
    <location>
        <begin position="57"/>
        <end position="385"/>
    </location>
</feature>
<evidence type="ECO:0000256" key="7">
    <source>
        <dbReference type="ARBA" id="ARBA00022679"/>
    </source>
</evidence>
<dbReference type="InterPro" id="IPR008279">
    <property type="entry name" value="PEP-util_enz_mobile_dom"/>
</dbReference>
<dbReference type="Pfam" id="PF01326">
    <property type="entry name" value="PPDK_N"/>
    <property type="match status" value="1"/>
</dbReference>
<dbReference type="FunFam" id="3.20.20.60:FF:000010">
    <property type="entry name" value="Phosphoenolpyruvate synthase"/>
    <property type="match status" value="1"/>
</dbReference>
<dbReference type="PANTHER" id="PTHR43030:SF1">
    <property type="entry name" value="PHOSPHOENOLPYRUVATE SYNTHASE"/>
    <property type="match status" value="1"/>
</dbReference>
<keyword evidence="12 15" id="KW-0460">Magnesium</keyword>
<dbReference type="EMBL" id="LJQO01000350">
    <property type="protein sequence ID" value="KPX68034.1"/>
    <property type="molecule type" value="Genomic_DNA"/>
</dbReference>
<evidence type="ECO:0000256" key="12">
    <source>
        <dbReference type="ARBA" id="ARBA00022842"/>
    </source>
</evidence>
<dbReference type="SUPFAM" id="SSF56059">
    <property type="entry name" value="Glutathione synthetase ATP-binding domain-like"/>
    <property type="match status" value="1"/>
</dbReference>
<dbReference type="AlphaFoldDB" id="A0A0P9T847"/>
<dbReference type="PROSITE" id="PS00370">
    <property type="entry name" value="PEP_ENZYMES_PHOS_SITE"/>
    <property type="match status" value="1"/>
</dbReference>
<dbReference type="PIRSF" id="PIRSF000854">
    <property type="entry name" value="PEP_synthase"/>
    <property type="match status" value="1"/>
</dbReference>
<dbReference type="EC" id="2.7.9.2" evidence="5 15"/>
<evidence type="ECO:0000256" key="15">
    <source>
        <dbReference type="PIRNR" id="PIRNR000854"/>
    </source>
</evidence>
<evidence type="ECO:0000259" key="16">
    <source>
        <dbReference type="Pfam" id="PF00391"/>
    </source>
</evidence>
<evidence type="ECO:0000256" key="10">
    <source>
        <dbReference type="ARBA" id="ARBA00022777"/>
    </source>
</evidence>
<dbReference type="InterPro" id="IPR023151">
    <property type="entry name" value="PEP_util_CS"/>
</dbReference>
<accession>A0A0P9T847</accession>
<keyword evidence="11 15" id="KW-0067">ATP-binding</keyword>
<evidence type="ECO:0000256" key="14">
    <source>
        <dbReference type="ARBA" id="ARBA00047700"/>
    </source>
</evidence>
<keyword evidence="10 15" id="KW-0418">Kinase</keyword>
<keyword evidence="8 15" id="KW-0479">Metal-binding</keyword>
<dbReference type="PRINTS" id="PR01736">
    <property type="entry name" value="PHPHTRNFRASE"/>
</dbReference>
<evidence type="ECO:0000313" key="20">
    <source>
        <dbReference type="Proteomes" id="UP000050469"/>
    </source>
</evidence>
<gene>
    <name evidence="19" type="ORF">ALO53_04374</name>
</gene>
<evidence type="ECO:0000256" key="1">
    <source>
        <dbReference type="ARBA" id="ARBA00001946"/>
    </source>
</evidence>
<dbReference type="Gene3D" id="3.30.470.20">
    <property type="entry name" value="ATP-grasp fold, B domain"/>
    <property type="match status" value="1"/>
</dbReference>
<dbReference type="GO" id="GO:0006094">
    <property type="term" value="P:gluconeogenesis"/>
    <property type="evidence" value="ECO:0007669"/>
    <property type="project" value="UniProtKB-UniPathway"/>
</dbReference>
<evidence type="ECO:0000256" key="13">
    <source>
        <dbReference type="ARBA" id="ARBA00033470"/>
    </source>
</evidence>
<evidence type="ECO:0000256" key="3">
    <source>
        <dbReference type="ARBA" id="ARBA00004742"/>
    </source>
</evidence>
<dbReference type="InterPro" id="IPR040442">
    <property type="entry name" value="Pyrv_kinase-like_dom_sf"/>
</dbReference>
<name>A0A0P9T847_PSEA0</name>
<dbReference type="UniPathway" id="UPA00138"/>
<dbReference type="Pfam" id="PF02896">
    <property type="entry name" value="PEP-utilizers_C"/>
    <property type="match status" value="1"/>
</dbReference>
<protein>
    <recommendedName>
        <fullName evidence="6 15">Phosphoenolpyruvate synthase</fullName>
        <shortName evidence="15">PEP synthase</shortName>
        <ecNumber evidence="5 15">2.7.9.2</ecNumber>
    </recommendedName>
    <alternativeName>
        <fullName evidence="13 15">Pyruvate, water dikinase</fullName>
    </alternativeName>
</protein>
<comment type="function">
    <text evidence="2 15">Catalyzes the phosphorylation of pyruvate to phosphoenolpyruvate.</text>
</comment>
<dbReference type="PROSITE" id="PS00742">
    <property type="entry name" value="PEP_ENZYMES_2"/>
    <property type="match status" value="1"/>
</dbReference>
<dbReference type="SUPFAM" id="SSF51621">
    <property type="entry name" value="Phosphoenolpyruvate/pyruvate domain"/>
    <property type="match status" value="1"/>
</dbReference>
<dbReference type="Gene3D" id="3.30.1490.20">
    <property type="entry name" value="ATP-grasp fold, A domain"/>
    <property type="match status" value="1"/>
</dbReference>
<dbReference type="GO" id="GO:0046872">
    <property type="term" value="F:metal ion binding"/>
    <property type="evidence" value="ECO:0007669"/>
    <property type="project" value="UniProtKB-KW"/>
</dbReference>
<comment type="similarity">
    <text evidence="4 15">Belongs to the PEP-utilizing enzyme family.</text>
</comment>
<dbReference type="GO" id="GO:0008986">
    <property type="term" value="F:pyruvate, water dikinase activity"/>
    <property type="evidence" value="ECO:0007669"/>
    <property type="project" value="UniProtKB-EC"/>
</dbReference>
<dbReference type="InterPro" id="IPR015813">
    <property type="entry name" value="Pyrv/PenolPyrv_kinase-like_dom"/>
</dbReference>
<evidence type="ECO:0000256" key="11">
    <source>
        <dbReference type="ARBA" id="ARBA00022840"/>
    </source>
</evidence>
<evidence type="ECO:0000256" key="2">
    <source>
        <dbReference type="ARBA" id="ARBA00002988"/>
    </source>
</evidence>
<evidence type="ECO:0000256" key="6">
    <source>
        <dbReference type="ARBA" id="ARBA00021623"/>
    </source>
</evidence>
<dbReference type="InterPro" id="IPR036637">
    <property type="entry name" value="Phosphohistidine_dom_sf"/>
</dbReference>
<dbReference type="FunFam" id="3.50.30.10:FF:000002">
    <property type="entry name" value="Phosphoenolpyruvate synthase"/>
    <property type="match status" value="1"/>
</dbReference>
<dbReference type="InterPro" id="IPR018274">
    <property type="entry name" value="PEP_util_AS"/>
</dbReference>
<keyword evidence="9 15" id="KW-0547">Nucleotide-binding</keyword>
<feature type="domain" description="PEP-utilising enzyme C-terminal" evidence="18">
    <location>
        <begin position="520"/>
        <end position="824"/>
    </location>
</feature>
<evidence type="ECO:0000256" key="4">
    <source>
        <dbReference type="ARBA" id="ARBA00007837"/>
    </source>
</evidence>
<dbReference type="InterPro" id="IPR002192">
    <property type="entry name" value="PPDK_AMP/ATP-bd"/>
</dbReference>
<evidence type="ECO:0000313" key="19">
    <source>
        <dbReference type="EMBL" id="KPX68034.1"/>
    </source>
</evidence>
<dbReference type="Gene3D" id="3.20.20.60">
    <property type="entry name" value="Phosphoenolpyruvate-binding domains"/>
    <property type="match status" value="1"/>
</dbReference>
<comment type="pathway">
    <text evidence="3 15">Carbohydrate biosynthesis; gluconeogenesis.</text>
</comment>
<dbReference type="InterPro" id="IPR006319">
    <property type="entry name" value="PEP_synth"/>
</dbReference>